<gene>
    <name evidence="1" type="ORF">KFL_001660010</name>
</gene>
<dbReference type="Proteomes" id="UP000054558">
    <property type="component" value="Unassembled WGS sequence"/>
</dbReference>
<dbReference type="PANTHER" id="PTHR36382">
    <property type="entry name" value="OSJNBA0043L09.26 PROTEIN"/>
    <property type="match status" value="1"/>
</dbReference>
<accession>A0A1Y1HYY2</accession>
<dbReference type="STRING" id="105231.A0A1Y1HYY2"/>
<dbReference type="PANTHER" id="PTHR36382:SF2">
    <property type="entry name" value="OS04G0635700 PROTEIN"/>
    <property type="match status" value="1"/>
</dbReference>
<keyword evidence="2" id="KW-1185">Reference proteome</keyword>
<name>A0A1Y1HYY2_KLENI</name>
<organism evidence="1 2">
    <name type="scientific">Klebsormidium nitens</name>
    <name type="common">Green alga</name>
    <name type="synonym">Ulothrix nitens</name>
    <dbReference type="NCBI Taxonomy" id="105231"/>
    <lineage>
        <taxon>Eukaryota</taxon>
        <taxon>Viridiplantae</taxon>
        <taxon>Streptophyta</taxon>
        <taxon>Klebsormidiophyceae</taxon>
        <taxon>Klebsormidiales</taxon>
        <taxon>Klebsormidiaceae</taxon>
        <taxon>Klebsormidium</taxon>
    </lineage>
</organism>
<reference evidence="1 2" key="1">
    <citation type="journal article" date="2014" name="Nat. Commun.">
        <title>Klebsormidium flaccidum genome reveals primary factors for plant terrestrial adaptation.</title>
        <authorList>
            <person name="Hori K."/>
            <person name="Maruyama F."/>
            <person name="Fujisawa T."/>
            <person name="Togashi T."/>
            <person name="Yamamoto N."/>
            <person name="Seo M."/>
            <person name="Sato S."/>
            <person name="Yamada T."/>
            <person name="Mori H."/>
            <person name="Tajima N."/>
            <person name="Moriyama T."/>
            <person name="Ikeuchi M."/>
            <person name="Watanabe M."/>
            <person name="Wada H."/>
            <person name="Kobayashi K."/>
            <person name="Saito M."/>
            <person name="Masuda T."/>
            <person name="Sasaki-Sekimoto Y."/>
            <person name="Mashiguchi K."/>
            <person name="Awai K."/>
            <person name="Shimojima M."/>
            <person name="Masuda S."/>
            <person name="Iwai M."/>
            <person name="Nobusawa T."/>
            <person name="Narise T."/>
            <person name="Kondo S."/>
            <person name="Saito H."/>
            <person name="Sato R."/>
            <person name="Murakawa M."/>
            <person name="Ihara Y."/>
            <person name="Oshima-Yamada Y."/>
            <person name="Ohtaka K."/>
            <person name="Satoh M."/>
            <person name="Sonobe K."/>
            <person name="Ishii M."/>
            <person name="Ohtani R."/>
            <person name="Kanamori-Sato M."/>
            <person name="Honoki R."/>
            <person name="Miyazaki D."/>
            <person name="Mochizuki H."/>
            <person name="Umetsu J."/>
            <person name="Higashi K."/>
            <person name="Shibata D."/>
            <person name="Kamiya Y."/>
            <person name="Sato N."/>
            <person name="Nakamura Y."/>
            <person name="Tabata S."/>
            <person name="Ida S."/>
            <person name="Kurokawa K."/>
            <person name="Ohta H."/>
        </authorList>
    </citation>
    <scope>NUCLEOTIDE SEQUENCE [LARGE SCALE GENOMIC DNA]</scope>
    <source>
        <strain evidence="1 2">NIES-2285</strain>
    </source>
</reference>
<evidence type="ECO:0000313" key="1">
    <source>
        <dbReference type="EMBL" id="GAQ83864.1"/>
    </source>
</evidence>
<dbReference type="OrthoDB" id="2020083at2759"/>
<sequence>MATIASVKWSSPLHVQGVLRIGREERLPGTCLTCIANGNADKQRGSWHLIGGSPGLKSRFSAQSTCWQSLKERQKLRGSVLRAAADSEAENVEAQDIPQAASPDSFLSYEEAGLVEFATNLDMHERFLARLTISSLNLLRVISKQEGVPIEELNAGRVVDWFSKDKEKRKEDVNSAVLKWPSMPDDDFQNSIW</sequence>
<dbReference type="AlphaFoldDB" id="A0A1Y1HYY2"/>
<proteinExistence type="predicted"/>
<protein>
    <submittedName>
        <fullName evidence="1">Uncharacterized protein</fullName>
    </submittedName>
</protein>
<dbReference type="EMBL" id="DF237115">
    <property type="protein sequence ID" value="GAQ83864.1"/>
    <property type="molecule type" value="Genomic_DNA"/>
</dbReference>
<evidence type="ECO:0000313" key="2">
    <source>
        <dbReference type="Proteomes" id="UP000054558"/>
    </source>
</evidence>